<name>A0ABS9MPU8_9BURK</name>
<accession>A0ABS9MPU8</accession>
<gene>
    <name evidence="9" type="ORF">MAF45_04115</name>
</gene>
<keyword evidence="5" id="KW-0560">Oxidoreductase</keyword>
<dbReference type="EMBL" id="JAKNCT010000004">
    <property type="protein sequence ID" value="MCG5030631.1"/>
    <property type="molecule type" value="Genomic_DNA"/>
</dbReference>
<feature type="domain" description="4Fe-4S Mo/W bis-MGD-type" evidence="8">
    <location>
        <begin position="29"/>
        <end position="114"/>
    </location>
</feature>
<dbReference type="SUPFAM" id="SSF50692">
    <property type="entry name" value="ADC-like"/>
    <property type="match status" value="1"/>
</dbReference>
<dbReference type="RefSeq" id="WP_237978286.1">
    <property type="nucleotide sequence ID" value="NZ_JAKNCT010000004.1"/>
</dbReference>
<dbReference type="PANTHER" id="PTHR43742:SF9">
    <property type="entry name" value="TETRATHIONATE REDUCTASE SUBUNIT A"/>
    <property type="match status" value="1"/>
</dbReference>
<dbReference type="InterPro" id="IPR050612">
    <property type="entry name" value="Prok_Mopterin_Oxidored"/>
</dbReference>
<evidence type="ECO:0000256" key="1">
    <source>
        <dbReference type="ARBA" id="ARBA00022485"/>
    </source>
</evidence>
<keyword evidence="3" id="KW-0479">Metal-binding</keyword>
<dbReference type="Gene3D" id="2.40.40.20">
    <property type="match status" value="1"/>
</dbReference>
<keyword evidence="2" id="KW-0500">Molybdenum</keyword>
<dbReference type="Gene3D" id="3.40.228.10">
    <property type="entry name" value="Dimethylsulfoxide Reductase, domain 2"/>
    <property type="match status" value="1"/>
</dbReference>
<evidence type="ECO:0000256" key="5">
    <source>
        <dbReference type="ARBA" id="ARBA00023002"/>
    </source>
</evidence>
<keyword evidence="6" id="KW-0408">Iron</keyword>
<dbReference type="Pfam" id="PF01568">
    <property type="entry name" value="Molydop_binding"/>
    <property type="match status" value="1"/>
</dbReference>
<dbReference type="Proteomes" id="UP001297600">
    <property type="component" value="Unassembled WGS sequence"/>
</dbReference>
<dbReference type="InterPro" id="IPR006963">
    <property type="entry name" value="Mopterin_OxRdtase_4Fe-4S_dom"/>
</dbReference>
<keyword evidence="4" id="KW-0732">Signal</keyword>
<keyword evidence="1" id="KW-0004">4Fe-4S</keyword>
<evidence type="ECO:0000313" key="9">
    <source>
        <dbReference type="EMBL" id="MCG5030631.1"/>
    </source>
</evidence>
<dbReference type="PROSITE" id="PS51669">
    <property type="entry name" value="4FE4S_MOW_BIS_MGD"/>
    <property type="match status" value="1"/>
</dbReference>
<sequence>MQEKKIRYGLASEPEMKKTGGTVELRPGIRLGFTKCFTCNNMCGIRYRYDEREGRLTRVAGNPYCEVVTGGRPLPLSTPVRKAYEMLTGDSGLSHRATTCGKGASGPDVLSDPYRIVKVLKRAGKRGENKWRSIPYEQALREILEGGDLFGEGRVEGLRSIRDLKTPVKPGSPEFGSKANQLFATFNEEDTIRGGLFSRFVTKGFGSVNLVSKHAYCGSSVGIGYSLGLGPSIEAGMCDIDWNDFEYGIFIGTAPGSSGASLNRLGFGAADARTARKAEYVCVDPILRNPAAAETGASWLPIIPGGDCAFLYALVRVIIDRKWYNADFLRVPSKSAAAKAKEVNWSNAAWLVNVESGSMADAAEFGLGKKGEGIVLVGGRAVSSEKAILGDLDAQVTLKALSGKSVRLATSFALLKREAQKHSLADYSRLCGIPAEKITAVAEKFTHHGRKAAVVSNTGNYTADAPMVGWLICILNTLIGSHDARGGAIYGNGAQMGFEGRYDLNTVSGAPKLDGQSTVCLNMPYEESTEFKQKAAKGLKPYPAGHLYHNMNPGYGASNAAEMLTALANKSPYPAKALLTWRSNPVYAAASFSRQAVRALADPRTLPLFVSIDAYINETNVYADYIIPDHVMYEDYACDRTWGSFDQCVVAGAPVSESRTVKDAQGRRVGMERFLIDCAVKLGLPGFGRSSIPVKDGSPVDLLDPEDWSVRYIANVAAQCKGLPQVTDEDRKYAGLVHAMRDVTARVTKGEASQIEALFSRGGYYAHEERYDGQFMKNGGGKFLQLFNPAMAALHNCYSGKKYPGVPVLDEPRFFNGDPWSKIWSSQRFPLRFSSYKPILRSPYSAAFEHDLRVSPRNFIFINKTTAARLGLKDGDKARLVSPNGLSAEGVLKCVQGVAAGAVCVSHCFGHTGYGARDCLIDGQTIRADARRGSGIAVNRLIPQDPTRPGPASLLCDVWAGGNCRSGIPMRVEKA</sequence>
<evidence type="ECO:0000256" key="3">
    <source>
        <dbReference type="ARBA" id="ARBA00022723"/>
    </source>
</evidence>
<evidence type="ECO:0000256" key="2">
    <source>
        <dbReference type="ARBA" id="ARBA00022505"/>
    </source>
</evidence>
<dbReference type="InterPro" id="IPR009010">
    <property type="entry name" value="Asp_de-COase-like_dom_sf"/>
</dbReference>
<dbReference type="SUPFAM" id="SSF53706">
    <property type="entry name" value="Formate dehydrogenase/DMSO reductase, domains 1-3"/>
    <property type="match status" value="1"/>
</dbReference>
<reference evidence="9 10" key="1">
    <citation type="submission" date="2022-02" db="EMBL/GenBank/DDBJ databases">
        <title>Mesosutterella porci, a novel member of the family Sutterellaceae from pig feces.</title>
        <authorList>
            <person name="Wylensek D."/>
            <person name="Clavel T."/>
        </authorList>
    </citation>
    <scope>NUCLEOTIDE SEQUENCE [LARGE SCALE GENOMIC DNA]</scope>
    <source>
        <strain evidence="10">oilRF-744-wt-GAM-9</strain>
    </source>
</reference>
<keyword evidence="10" id="KW-1185">Reference proteome</keyword>
<dbReference type="Gene3D" id="3.40.50.740">
    <property type="match status" value="1"/>
</dbReference>
<evidence type="ECO:0000256" key="7">
    <source>
        <dbReference type="ARBA" id="ARBA00023014"/>
    </source>
</evidence>
<dbReference type="InterPro" id="IPR006657">
    <property type="entry name" value="MoPterin_dinucl-bd_dom"/>
</dbReference>
<proteinExistence type="predicted"/>
<keyword evidence="7" id="KW-0411">Iron-sulfur</keyword>
<evidence type="ECO:0000313" key="10">
    <source>
        <dbReference type="Proteomes" id="UP001297600"/>
    </source>
</evidence>
<evidence type="ECO:0000256" key="6">
    <source>
        <dbReference type="ARBA" id="ARBA00023004"/>
    </source>
</evidence>
<protein>
    <submittedName>
        <fullName evidence="9">Molybdopterin-dependent oxidoreductase</fullName>
    </submittedName>
</protein>
<organism evidence="9 10">
    <name type="scientific">Mesosutterella porci</name>
    <dbReference type="NCBI Taxonomy" id="2915351"/>
    <lineage>
        <taxon>Bacteria</taxon>
        <taxon>Pseudomonadati</taxon>
        <taxon>Pseudomonadota</taxon>
        <taxon>Betaproteobacteria</taxon>
        <taxon>Burkholderiales</taxon>
        <taxon>Sutterellaceae</taxon>
        <taxon>Mesosutterella</taxon>
    </lineage>
</organism>
<comment type="caution">
    <text evidence="9">The sequence shown here is derived from an EMBL/GenBank/DDBJ whole genome shotgun (WGS) entry which is preliminary data.</text>
</comment>
<evidence type="ECO:0000256" key="4">
    <source>
        <dbReference type="ARBA" id="ARBA00022729"/>
    </source>
</evidence>
<dbReference type="Gene3D" id="3.30.200.210">
    <property type="match status" value="1"/>
</dbReference>
<dbReference type="PANTHER" id="PTHR43742">
    <property type="entry name" value="TRIMETHYLAMINE-N-OXIDE REDUCTASE"/>
    <property type="match status" value="1"/>
</dbReference>
<dbReference type="SMART" id="SM00926">
    <property type="entry name" value="Molybdop_Fe4S4"/>
    <property type="match status" value="1"/>
</dbReference>
<evidence type="ECO:0000259" key="8">
    <source>
        <dbReference type="PROSITE" id="PS51669"/>
    </source>
</evidence>